<dbReference type="InterPro" id="IPR017932">
    <property type="entry name" value="GATase_2_dom"/>
</dbReference>
<feature type="domain" description="Glutamine amidotransferase type-2" evidence="12">
    <location>
        <begin position="17"/>
        <end position="238"/>
    </location>
</feature>
<dbReference type="CDD" id="cd00715">
    <property type="entry name" value="GPATase_N"/>
    <property type="match status" value="1"/>
</dbReference>
<keyword evidence="7 11" id="KW-0408">Iron</keyword>
<dbReference type="GO" id="GO:0051539">
    <property type="term" value="F:4 iron, 4 sulfur cluster binding"/>
    <property type="evidence" value="ECO:0007669"/>
    <property type="project" value="UniProtKB-KW"/>
</dbReference>
<dbReference type="Gene3D" id="3.60.20.10">
    <property type="entry name" value="Glutamine Phosphoribosylpyrophosphate, subunit 1, domain 1"/>
    <property type="match status" value="1"/>
</dbReference>
<dbReference type="PROSITE" id="PS51278">
    <property type="entry name" value="GATASE_TYPE_2"/>
    <property type="match status" value="1"/>
</dbReference>
<dbReference type="Pfam" id="PF00156">
    <property type="entry name" value="Pribosyltran"/>
    <property type="match status" value="1"/>
</dbReference>
<comment type="function">
    <text evidence="7">Catalyzes the formation of phosphoribosylamine from phosphoribosylpyrophosphate (PRPP) and glutamine.</text>
</comment>
<keyword evidence="5 7" id="KW-0658">Purine biosynthesis</keyword>
<keyword evidence="7 10" id="KW-0479">Metal-binding</keyword>
<feature type="binding site" evidence="7 10">
    <location>
        <position position="366"/>
    </location>
    <ligand>
        <name>Mg(2+)</name>
        <dbReference type="ChEBI" id="CHEBI:18420"/>
    </ligand>
</feature>
<proteinExistence type="inferred from homology"/>
<protein>
    <recommendedName>
        <fullName evidence="7">Amidophosphoribosyltransferase</fullName>
        <shortName evidence="7">ATase</shortName>
        <ecNumber evidence="7">2.4.2.14</ecNumber>
    </recommendedName>
    <alternativeName>
        <fullName evidence="7">Glutamine phosphoribosylpyrophosphate amidotransferase</fullName>
        <shortName evidence="7">GPATase</shortName>
    </alternativeName>
</protein>
<keyword evidence="7" id="KW-0004">4Fe-4S</keyword>
<comment type="similarity">
    <text evidence="2 7 8">In the C-terminal section; belongs to the purine/pyrimidine phosphoribosyltransferase family.</text>
</comment>
<keyword evidence="7 10" id="KW-0460">Magnesium</keyword>
<comment type="catalytic activity">
    <reaction evidence="7 8">
        <text>5-phospho-beta-D-ribosylamine + L-glutamate + diphosphate = 5-phospho-alpha-D-ribose 1-diphosphate + L-glutamine + H2O</text>
        <dbReference type="Rhea" id="RHEA:14905"/>
        <dbReference type="ChEBI" id="CHEBI:15377"/>
        <dbReference type="ChEBI" id="CHEBI:29985"/>
        <dbReference type="ChEBI" id="CHEBI:33019"/>
        <dbReference type="ChEBI" id="CHEBI:58017"/>
        <dbReference type="ChEBI" id="CHEBI:58359"/>
        <dbReference type="ChEBI" id="CHEBI:58681"/>
        <dbReference type="EC" id="2.4.2.14"/>
    </reaction>
</comment>
<evidence type="ECO:0000256" key="6">
    <source>
        <dbReference type="ARBA" id="ARBA00022962"/>
    </source>
</evidence>
<keyword evidence="6 7" id="KW-0315">Glutamine amidotransferase</keyword>
<keyword evidence="3 7" id="KW-0328">Glycosyltransferase</keyword>
<dbReference type="InterPro" id="IPR029057">
    <property type="entry name" value="PRTase-like"/>
</dbReference>
<feature type="binding site" evidence="7 11">
    <location>
        <position position="402"/>
    </location>
    <ligand>
        <name>[4Fe-4S] cluster</name>
        <dbReference type="ChEBI" id="CHEBI:49883"/>
    </ligand>
</feature>
<feature type="binding site" evidence="7 10">
    <location>
        <position position="303"/>
    </location>
    <ligand>
        <name>Mg(2+)</name>
        <dbReference type="ChEBI" id="CHEBI:18420"/>
    </ligand>
</feature>
<dbReference type="GO" id="GO:0000287">
    <property type="term" value="F:magnesium ion binding"/>
    <property type="evidence" value="ECO:0007669"/>
    <property type="project" value="UniProtKB-UniRule"/>
</dbReference>
<evidence type="ECO:0000313" key="14">
    <source>
        <dbReference type="Proteomes" id="UP000824132"/>
    </source>
</evidence>
<comment type="caution">
    <text evidence="13">The sequence shown here is derived from an EMBL/GenBank/DDBJ whole genome shotgun (WGS) entry which is preliminary data.</text>
</comment>
<dbReference type="Gene3D" id="3.40.50.2020">
    <property type="match status" value="1"/>
</dbReference>
<dbReference type="InterPro" id="IPR005854">
    <property type="entry name" value="PurF"/>
</dbReference>
<dbReference type="Proteomes" id="UP000824132">
    <property type="component" value="Unassembled WGS sequence"/>
</dbReference>
<gene>
    <name evidence="7 13" type="primary">purF</name>
    <name evidence="13" type="ORF">H9727_08075</name>
</gene>
<organism evidence="13 14">
    <name type="scientific">Candidatus Borkfalkia avistercoris</name>
    <dbReference type="NCBI Taxonomy" id="2838504"/>
    <lineage>
        <taxon>Bacteria</taxon>
        <taxon>Bacillati</taxon>
        <taxon>Bacillota</taxon>
        <taxon>Clostridia</taxon>
        <taxon>Christensenellales</taxon>
        <taxon>Christensenellaceae</taxon>
        <taxon>Candidatus Borkfalkia</taxon>
    </lineage>
</organism>
<evidence type="ECO:0000256" key="2">
    <source>
        <dbReference type="ARBA" id="ARBA00010138"/>
    </source>
</evidence>
<evidence type="ECO:0000259" key="12">
    <source>
        <dbReference type="PROSITE" id="PS51278"/>
    </source>
</evidence>
<dbReference type="InterPro" id="IPR029055">
    <property type="entry name" value="Ntn_hydrolases_N"/>
</dbReference>
<dbReference type="GO" id="GO:0006189">
    <property type="term" value="P:'de novo' IMP biosynthetic process"/>
    <property type="evidence" value="ECO:0007669"/>
    <property type="project" value="UniProtKB-UniRule"/>
</dbReference>
<name>A0A9D2D0F6_9FIRM</name>
<keyword evidence="7 11" id="KW-0411">Iron-sulfur</keyword>
<evidence type="ECO:0000256" key="1">
    <source>
        <dbReference type="ARBA" id="ARBA00005209"/>
    </source>
</evidence>
<dbReference type="SUPFAM" id="SSF56235">
    <property type="entry name" value="N-terminal nucleophile aminohydrolases (Ntn hydrolases)"/>
    <property type="match status" value="1"/>
</dbReference>
<accession>A0A9D2D0F6</accession>
<reference evidence="13" key="1">
    <citation type="journal article" date="2021" name="PeerJ">
        <title>Extensive microbial diversity within the chicken gut microbiome revealed by metagenomics and culture.</title>
        <authorList>
            <person name="Gilroy R."/>
            <person name="Ravi A."/>
            <person name="Getino M."/>
            <person name="Pursley I."/>
            <person name="Horton D.L."/>
            <person name="Alikhan N.F."/>
            <person name="Baker D."/>
            <person name="Gharbi K."/>
            <person name="Hall N."/>
            <person name="Watson M."/>
            <person name="Adriaenssens E.M."/>
            <person name="Foster-Nyarko E."/>
            <person name="Jarju S."/>
            <person name="Secka A."/>
            <person name="Antonio M."/>
            <person name="Oren A."/>
            <person name="Chaudhuri R.R."/>
            <person name="La Ragione R."/>
            <person name="Hildebrand F."/>
            <person name="Pallen M.J."/>
        </authorList>
    </citation>
    <scope>NUCLEOTIDE SEQUENCE</scope>
    <source>
        <strain evidence="13">CHK187-5294</strain>
    </source>
</reference>
<feature type="binding site" evidence="7 11">
    <location>
        <position position="255"/>
    </location>
    <ligand>
        <name>[4Fe-4S] cluster</name>
        <dbReference type="ChEBI" id="CHEBI:49883"/>
    </ligand>
</feature>
<dbReference type="HAMAP" id="MF_01931">
    <property type="entry name" value="PurF"/>
    <property type="match status" value="1"/>
</dbReference>
<comment type="cofactor">
    <cofactor evidence="7 10">
        <name>Mg(2+)</name>
        <dbReference type="ChEBI" id="CHEBI:18420"/>
    </cofactor>
    <text evidence="7 10">Binds 1 Mg(2+) ion per subunit.</text>
</comment>
<keyword evidence="4 7" id="KW-0808">Transferase</keyword>
<evidence type="ECO:0000256" key="4">
    <source>
        <dbReference type="ARBA" id="ARBA00022679"/>
    </source>
</evidence>
<dbReference type="PIRSF" id="PIRSF000485">
    <property type="entry name" value="Amd_phspho_trans"/>
    <property type="match status" value="1"/>
</dbReference>
<comment type="cofactor">
    <cofactor evidence="7 11">
        <name>[4Fe-4S] cluster</name>
        <dbReference type="ChEBI" id="CHEBI:49883"/>
    </cofactor>
    <text evidence="7 11">Binds 1 [4Fe-4S] cluster per subunit.</text>
</comment>
<evidence type="ECO:0000256" key="9">
    <source>
        <dbReference type="PIRSR" id="PIRSR000485-1"/>
    </source>
</evidence>
<dbReference type="GO" id="GO:0009113">
    <property type="term" value="P:purine nucleobase biosynthetic process"/>
    <property type="evidence" value="ECO:0007669"/>
    <property type="project" value="UniProtKB-UniRule"/>
</dbReference>
<dbReference type="GO" id="GO:0004044">
    <property type="term" value="F:amidophosphoribosyltransferase activity"/>
    <property type="evidence" value="ECO:0007669"/>
    <property type="project" value="UniProtKB-UniRule"/>
</dbReference>
<dbReference type="InterPro" id="IPR035584">
    <property type="entry name" value="PurF_N"/>
</dbReference>
<feature type="active site" description="Nucleophile" evidence="7 9">
    <location>
        <position position="17"/>
    </location>
</feature>
<evidence type="ECO:0000256" key="3">
    <source>
        <dbReference type="ARBA" id="ARBA00022676"/>
    </source>
</evidence>
<dbReference type="SUPFAM" id="SSF53271">
    <property type="entry name" value="PRTase-like"/>
    <property type="match status" value="1"/>
</dbReference>
<dbReference type="EMBL" id="DXCL01000046">
    <property type="protein sequence ID" value="HIZ04226.1"/>
    <property type="molecule type" value="Genomic_DNA"/>
</dbReference>
<dbReference type="Pfam" id="PF13537">
    <property type="entry name" value="GATase_7"/>
    <property type="match status" value="1"/>
</dbReference>
<reference evidence="13" key="2">
    <citation type="submission" date="2021-04" db="EMBL/GenBank/DDBJ databases">
        <authorList>
            <person name="Gilroy R."/>
        </authorList>
    </citation>
    <scope>NUCLEOTIDE SEQUENCE</scope>
    <source>
        <strain evidence="13">CHK187-5294</strain>
    </source>
</reference>
<feature type="binding site" evidence="7 11">
    <location>
        <position position="456"/>
    </location>
    <ligand>
        <name>[4Fe-4S] cluster</name>
        <dbReference type="ChEBI" id="CHEBI:49883"/>
    </ligand>
</feature>
<evidence type="ECO:0000256" key="7">
    <source>
        <dbReference type="HAMAP-Rule" id="MF_01931"/>
    </source>
</evidence>
<comment type="pathway">
    <text evidence="1 7 8">Purine metabolism; IMP biosynthesis via de novo pathway; N(1)-(5-phospho-D-ribosyl)glycinamide from 5-phospho-alpha-D-ribose 1-diphosphate: step 1/2.</text>
</comment>
<dbReference type="PANTHER" id="PTHR11907">
    <property type="entry name" value="AMIDOPHOSPHORIBOSYLTRANSFERASE"/>
    <property type="match status" value="1"/>
</dbReference>
<dbReference type="CDD" id="cd06223">
    <property type="entry name" value="PRTases_typeI"/>
    <property type="match status" value="1"/>
</dbReference>
<sequence>MYRRDLKAPFDGMHEECGVFGVYASEVRDVAHTAYYGLFALQHRGQESAGIAVAYANKIRYYKGMGLVSEVFSEGKLDALPQGDIAIGHVRYSTTGASLLLNAQPIVFTGKCGRMALAHNGNLTNTKQLREELIADNAVFQTSIDSEVMALLINKYSDGDILKGVLAACERIRGSYALVVMTAEKLIAVRDPYGVRPLVLGRSIDDTIVASETCALDAVGANYVRDVKPGEVVIIDSHGERSYFLNTEGKKPASCIFEYVYFARPDSVIDGQSVYQARKEAGRILARSTPHIEADIVSGVPDSGLVAARGYSEVSGIPCVEALAKNRYVGRTFIQPDQHMREHSVSVKMNALRANIAGKRVIIIDDSIVRGTTSRKIVKMLRDGGAKEVHMMACSPVVKHPCHLGIDIETYSQLIGANKTVEEICKFIGADSLTYLTVEQLKEACRGAACGFCTGCFDGNYPYPPDEYQADKYKFE</sequence>
<dbReference type="AlphaFoldDB" id="A0A9D2D0F6"/>
<evidence type="ECO:0000256" key="10">
    <source>
        <dbReference type="PIRSR" id="PIRSR000485-2"/>
    </source>
</evidence>
<feature type="binding site" evidence="7 10">
    <location>
        <position position="365"/>
    </location>
    <ligand>
        <name>Mg(2+)</name>
        <dbReference type="ChEBI" id="CHEBI:18420"/>
    </ligand>
</feature>
<evidence type="ECO:0000256" key="11">
    <source>
        <dbReference type="PIRSR" id="PIRSR000485-3"/>
    </source>
</evidence>
<evidence type="ECO:0000256" key="8">
    <source>
        <dbReference type="PIRNR" id="PIRNR000485"/>
    </source>
</evidence>
<evidence type="ECO:0000313" key="13">
    <source>
        <dbReference type="EMBL" id="HIZ04226.1"/>
    </source>
</evidence>
<dbReference type="InterPro" id="IPR000836">
    <property type="entry name" value="PRTase_dom"/>
</dbReference>
<dbReference type="NCBIfam" id="TIGR01134">
    <property type="entry name" value="purF"/>
    <property type="match status" value="1"/>
</dbReference>
<dbReference type="EC" id="2.4.2.14" evidence="7"/>
<feature type="binding site" evidence="7 11">
    <location>
        <position position="453"/>
    </location>
    <ligand>
        <name>[4Fe-4S] cluster</name>
        <dbReference type="ChEBI" id="CHEBI:49883"/>
    </ligand>
</feature>
<evidence type="ECO:0000256" key="5">
    <source>
        <dbReference type="ARBA" id="ARBA00022755"/>
    </source>
</evidence>